<feature type="domain" description="HTH cro/C1-type" evidence="1">
    <location>
        <begin position="17"/>
        <end position="72"/>
    </location>
</feature>
<evidence type="ECO:0000313" key="2">
    <source>
        <dbReference type="EMBL" id="KAA8887553.1"/>
    </source>
</evidence>
<evidence type="ECO:0000313" key="3">
    <source>
        <dbReference type="Proteomes" id="UP000323876"/>
    </source>
</evidence>
<dbReference type="EMBL" id="VXLC01000006">
    <property type="protein sequence ID" value="KAA8887553.1"/>
    <property type="molecule type" value="Genomic_DNA"/>
</dbReference>
<dbReference type="GO" id="GO:0003677">
    <property type="term" value="F:DNA binding"/>
    <property type="evidence" value="ECO:0007669"/>
    <property type="project" value="InterPro"/>
</dbReference>
<comment type="caution">
    <text evidence="2">The sequence shown here is derived from an EMBL/GenBank/DDBJ whole genome shotgun (WGS) entry which is preliminary data.</text>
</comment>
<dbReference type="OrthoDB" id="4285266at2"/>
<organism evidence="2 3">
    <name type="scientific">Nocardia colli</name>
    <dbReference type="NCBI Taxonomy" id="2545717"/>
    <lineage>
        <taxon>Bacteria</taxon>
        <taxon>Bacillati</taxon>
        <taxon>Actinomycetota</taxon>
        <taxon>Actinomycetes</taxon>
        <taxon>Mycobacteriales</taxon>
        <taxon>Nocardiaceae</taxon>
        <taxon>Nocardia</taxon>
    </lineage>
</organism>
<reference evidence="2 3" key="1">
    <citation type="submission" date="2019-09" db="EMBL/GenBank/DDBJ databases">
        <authorList>
            <person name="Wang X."/>
        </authorList>
    </citation>
    <scope>NUCLEOTIDE SEQUENCE [LARGE SCALE GENOMIC DNA]</scope>
    <source>
        <strain evidence="2 3">CICC 11023</strain>
    </source>
</reference>
<dbReference type="InterPro" id="IPR043917">
    <property type="entry name" value="DUF5753"/>
</dbReference>
<dbReference type="Proteomes" id="UP000323876">
    <property type="component" value="Unassembled WGS sequence"/>
</dbReference>
<evidence type="ECO:0000259" key="1">
    <source>
        <dbReference type="PROSITE" id="PS50943"/>
    </source>
</evidence>
<dbReference type="RefSeq" id="WP_150403123.1">
    <property type="nucleotide sequence ID" value="NZ_VXLC01000006.1"/>
</dbReference>
<dbReference type="Pfam" id="PF19054">
    <property type="entry name" value="DUF5753"/>
    <property type="match status" value="1"/>
</dbReference>
<dbReference type="PROSITE" id="PS50943">
    <property type="entry name" value="HTH_CROC1"/>
    <property type="match status" value="1"/>
</dbReference>
<gene>
    <name evidence="2" type="ORF">F3087_17940</name>
</gene>
<dbReference type="Gene3D" id="1.10.260.40">
    <property type="entry name" value="lambda repressor-like DNA-binding domains"/>
    <property type="match status" value="1"/>
</dbReference>
<dbReference type="SMART" id="SM00530">
    <property type="entry name" value="HTH_XRE"/>
    <property type="match status" value="1"/>
</dbReference>
<sequence>MSDTGSTLPRRQLGRYLIDWRTRAGMSQQRAAELLEIGSSSLQRLERGLNGRVQVREIQAACDLYGISDAESEIVIALARQANVKTWWYKAADRVPIHFDGYVKLEAAAVELRTYQPELIPGLLQTPDYIRGLFTGRPEDDAAEYDRWVQIKKQRQNNVTRKHRPTDLFAIVSEAALRRVSGSPQVMAAQLRHLADMSTRPNINLQVLPFSAGFPRGVSSGPFMILNFGITATGVPVEPTVVYVEGSTVDMYLEEPIDVQRYHDLYTAIEHAALDSVASRDLIRKTAREHAA</sequence>
<accession>A0A5N0EF53</accession>
<dbReference type="Pfam" id="PF13560">
    <property type="entry name" value="HTH_31"/>
    <property type="match status" value="1"/>
</dbReference>
<dbReference type="InterPro" id="IPR010982">
    <property type="entry name" value="Lambda_DNA-bd_dom_sf"/>
</dbReference>
<proteinExistence type="predicted"/>
<keyword evidence="3" id="KW-1185">Reference proteome</keyword>
<dbReference type="AlphaFoldDB" id="A0A5N0EF53"/>
<name>A0A5N0EF53_9NOCA</name>
<dbReference type="InterPro" id="IPR001387">
    <property type="entry name" value="Cro/C1-type_HTH"/>
</dbReference>
<dbReference type="SUPFAM" id="SSF47413">
    <property type="entry name" value="lambda repressor-like DNA-binding domains"/>
    <property type="match status" value="1"/>
</dbReference>
<protein>
    <submittedName>
        <fullName evidence="2">Helix-turn-helix domain-containing protein</fullName>
    </submittedName>
</protein>
<dbReference type="CDD" id="cd00093">
    <property type="entry name" value="HTH_XRE"/>
    <property type="match status" value="1"/>
</dbReference>